<evidence type="ECO:0000259" key="8">
    <source>
        <dbReference type="PROSITE" id="PS51077"/>
    </source>
</evidence>
<dbReference type="HOGENOM" id="CLU_062618_6_3_11"/>
<dbReference type="PANTHER" id="PTHR30136">
    <property type="entry name" value="HELIX-TURN-HELIX TRANSCRIPTIONAL REGULATOR, ICLR FAMILY"/>
    <property type="match status" value="1"/>
</dbReference>
<proteinExistence type="predicted"/>
<dbReference type="SUPFAM" id="SSF46785">
    <property type="entry name" value="Winged helix' DNA-binding domain"/>
    <property type="match status" value="1"/>
</dbReference>
<dbReference type="InterPro" id="IPR036390">
    <property type="entry name" value="WH_DNA-bd_sf"/>
</dbReference>
<dbReference type="KEGG" id="ica:Intca_0830"/>
<keyword evidence="1" id="KW-0319">Glycerol metabolism</keyword>
<dbReference type="FunFam" id="1.10.10.10:FF:000056">
    <property type="entry name" value="IclR family transcriptional regulator"/>
    <property type="match status" value="1"/>
</dbReference>
<dbReference type="STRING" id="710696.Intca_0830"/>
<evidence type="ECO:0000256" key="7">
    <source>
        <dbReference type="SAM" id="MobiDB-lite"/>
    </source>
</evidence>
<evidence type="ECO:0000259" key="9">
    <source>
        <dbReference type="PROSITE" id="PS51078"/>
    </source>
</evidence>
<evidence type="ECO:0000256" key="4">
    <source>
        <dbReference type="ARBA" id="ARBA00023163"/>
    </source>
</evidence>
<dbReference type="InterPro" id="IPR029016">
    <property type="entry name" value="GAF-like_dom_sf"/>
</dbReference>
<dbReference type="Pfam" id="PF09339">
    <property type="entry name" value="HTH_IclR"/>
    <property type="match status" value="1"/>
</dbReference>
<dbReference type="PROSITE" id="PS51078">
    <property type="entry name" value="ICLR_ED"/>
    <property type="match status" value="1"/>
</dbReference>
<organism evidence="10 11">
    <name type="scientific">Intrasporangium calvum (strain ATCC 23552 / DSM 43043 / JCM 3097 / NBRC 12989 / NCIMB 10167 / NRRL B-3866 / 7 KIP)</name>
    <dbReference type="NCBI Taxonomy" id="710696"/>
    <lineage>
        <taxon>Bacteria</taxon>
        <taxon>Bacillati</taxon>
        <taxon>Actinomycetota</taxon>
        <taxon>Actinomycetes</taxon>
        <taxon>Micrococcales</taxon>
        <taxon>Intrasporangiaceae</taxon>
        <taxon>Intrasporangium</taxon>
    </lineage>
</organism>
<accession>E6SBN1</accession>
<dbReference type="InterPro" id="IPR014757">
    <property type="entry name" value="Tscrpt_reg_IclR_C"/>
</dbReference>
<evidence type="ECO:0000256" key="2">
    <source>
        <dbReference type="ARBA" id="ARBA00023015"/>
    </source>
</evidence>
<dbReference type="Pfam" id="PF01614">
    <property type="entry name" value="IclR_C"/>
    <property type="match status" value="1"/>
</dbReference>
<dbReference type="InterPro" id="IPR005471">
    <property type="entry name" value="Tscrpt_reg_IclR_N"/>
</dbReference>
<dbReference type="GO" id="GO:0045892">
    <property type="term" value="P:negative regulation of DNA-templated transcription"/>
    <property type="evidence" value="ECO:0007669"/>
    <property type="project" value="TreeGrafter"/>
</dbReference>
<feature type="domain" description="HTH iclR-type" evidence="8">
    <location>
        <begin position="26"/>
        <end position="87"/>
    </location>
</feature>
<dbReference type="Proteomes" id="UP000008914">
    <property type="component" value="Chromosome"/>
</dbReference>
<keyword evidence="11" id="KW-1185">Reference proteome</keyword>
<keyword evidence="4" id="KW-0804">Transcription</keyword>
<feature type="region of interest" description="Disordered" evidence="7">
    <location>
        <begin position="268"/>
        <end position="290"/>
    </location>
</feature>
<dbReference type="Gene3D" id="3.30.450.40">
    <property type="match status" value="1"/>
</dbReference>
<gene>
    <name evidence="10" type="ordered locus">Intca_0830</name>
</gene>
<comment type="function">
    <text evidence="5">May be an activator protein for the gylABX operon.</text>
</comment>
<evidence type="ECO:0000256" key="5">
    <source>
        <dbReference type="ARBA" id="ARBA00058938"/>
    </source>
</evidence>
<evidence type="ECO:0000313" key="11">
    <source>
        <dbReference type="Proteomes" id="UP000008914"/>
    </source>
</evidence>
<dbReference type="InterPro" id="IPR036388">
    <property type="entry name" value="WH-like_DNA-bd_sf"/>
</dbReference>
<dbReference type="SMART" id="SM00346">
    <property type="entry name" value="HTH_ICLR"/>
    <property type="match status" value="1"/>
</dbReference>
<dbReference type="InterPro" id="IPR050707">
    <property type="entry name" value="HTH_MetabolicPath_Reg"/>
</dbReference>
<dbReference type="AlphaFoldDB" id="E6SBN1"/>
<dbReference type="Gene3D" id="1.10.10.10">
    <property type="entry name" value="Winged helix-like DNA-binding domain superfamily/Winged helix DNA-binding domain"/>
    <property type="match status" value="1"/>
</dbReference>
<evidence type="ECO:0000256" key="6">
    <source>
        <dbReference type="ARBA" id="ARBA00070406"/>
    </source>
</evidence>
<dbReference type="PROSITE" id="PS51077">
    <property type="entry name" value="HTH_ICLR"/>
    <property type="match status" value="1"/>
</dbReference>
<feature type="region of interest" description="Disordered" evidence="7">
    <location>
        <begin position="1"/>
        <end position="21"/>
    </location>
</feature>
<dbReference type="EMBL" id="CP002343">
    <property type="protein sequence ID" value="ADU47362.1"/>
    <property type="molecule type" value="Genomic_DNA"/>
</dbReference>
<name>E6SBN1_INTC7</name>
<dbReference type="SUPFAM" id="SSF55781">
    <property type="entry name" value="GAF domain-like"/>
    <property type="match status" value="1"/>
</dbReference>
<keyword evidence="3" id="KW-0238">DNA-binding</keyword>
<protein>
    <recommendedName>
        <fullName evidence="6">Glycerol operon regulatory protein</fullName>
    </recommendedName>
</protein>
<keyword evidence="2" id="KW-0805">Transcription regulation</keyword>
<evidence type="ECO:0000313" key="10">
    <source>
        <dbReference type="EMBL" id="ADU47362.1"/>
    </source>
</evidence>
<feature type="domain" description="IclR-ED" evidence="9">
    <location>
        <begin position="88"/>
        <end position="267"/>
    </location>
</feature>
<dbReference type="GO" id="GO:0006071">
    <property type="term" value="P:glycerol metabolic process"/>
    <property type="evidence" value="ECO:0007669"/>
    <property type="project" value="UniProtKB-KW"/>
</dbReference>
<evidence type="ECO:0000256" key="3">
    <source>
        <dbReference type="ARBA" id="ARBA00023125"/>
    </source>
</evidence>
<evidence type="ECO:0000256" key="1">
    <source>
        <dbReference type="ARBA" id="ARBA00022798"/>
    </source>
</evidence>
<dbReference type="GO" id="GO:0003700">
    <property type="term" value="F:DNA-binding transcription factor activity"/>
    <property type="evidence" value="ECO:0007669"/>
    <property type="project" value="TreeGrafter"/>
</dbReference>
<dbReference type="eggNOG" id="COG1414">
    <property type="taxonomic scope" value="Bacteria"/>
</dbReference>
<sequence length="290" mass="30870">MDRGERPSADRAGAESKVVAPRRPGVQSLDRAFELLEAMADAGGIATLSELAKSTGLPMPTIHRIVQSLVAGGYVRKDVSHRYALGPRLIRLGEVAGLTLGARATPYLRRLAEQIGETANLAMLEGDSVVYVAQAPSPHAMRMFTEVGRHVLPHCTGVGKALLAELPVQNVIELIGRTGLPARTEHTLTDLDALLAELRRIREQGFAVDDGEQEVGVRCVAVAVTTGPARLAVSVSGPSGRLTLGRVHEIAPVLRDVADRLLLDLGEAGTDPAEGRRPDGLAQHRQRGRG</sequence>
<reference evidence="10 11" key="1">
    <citation type="journal article" date="2010" name="Stand. Genomic Sci.">
        <title>Complete genome sequence of Intrasporangium calvum type strain (7 KIP).</title>
        <authorList>
            <person name="Del Rio T.G."/>
            <person name="Chertkov O."/>
            <person name="Yasawong M."/>
            <person name="Lucas S."/>
            <person name="Deshpande S."/>
            <person name="Cheng J.F."/>
            <person name="Detter C."/>
            <person name="Tapia R."/>
            <person name="Han C."/>
            <person name="Goodwin L."/>
            <person name="Pitluck S."/>
            <person name="Liolios K."/>
            <person name="Ivanova N."/>
            <person name="Mavromatis K."/>
            <person name="Pati A."/>
            <person name="Chen A."/>
            <person name="Palaniappan K."/>
            <person name="Land M."/>
            <person name="Hauser L."/>
            <person name="Chang Y.J."/>
            <person name="Jeffries C.D."/>
            <person name="Rohde M."/>
            <person name="Pukall R."/>
            <person name="Sikorski J."/>
            <person name="Goker M."/>
            <person name="Woyke T."/>
            <person name="Bristow J."/>
            <person name="Eisen J.A."/>
            <person name="Markowitz V."/>
            <person name="Hugenholtz P."/>
            <person name="Kyrpides N.C."/>
            <person name="Klenk H.P."/>
            <person name="Lapidus A."/>
        </authorList>
    </citation>
    <scope>NUCLEOTIDE SEQUENCE [LARGE SCALE GENOMIC DNA]</scope>
    <source>
        <strain evidence="11">ATCC 23552 / DSM 43043 / JCM 3097 / NBRC 12989 / 7 KIP</strain>
    </source>
</reference>
<feature type="compositionally biased region" description="Basic and acidic residues" evidence="7">
    <location>
        <begin position="1"/>
        <end position="14"/>
    </location>
</feature>
<dbReference type="RefSeq" id="WP_013491681.1">
    <property type="nucleotide sequence ID" value="NC_014830.1"/>
</dbReference>
<dbReference type="PANTHER" id="PTHR30136:SF24">
    <property type="entry name" value="HTH-TYPE TRANSCRIPTIONAL REPRESSOR ALLR"/>
    <property type="match status" value="1"/>
</dbReference>
<dbReference type="GO" id="GO:0003677">
    <property type="term" value="F:DNA binding"/>
    <property type="evidence" value="ECO:0007669"/>
    <property type="project" value="UniProtKB-KW"/>
</dbReference>